<sequence length="86" mass="10342">MLLKSLKSRTLKGKTTTNNMPLRPDYNLVKINHWRLLFRNHWSNHFNENFILMLGSSWQGYNQKVYQVGLFNFSLCLLIDPSWQKR</sequence>
<proteinExistence type="predicted"/>
<organism evidence="1 2">
    <name type="scientific">Spirosoma endophyticum</name>
    <dbReference type="NCBI Taxonomy" id="662367"/>
    <lineage>
        <taxon>Bacteria</taxon>
        <taxon>Pseudomonadati</taxon>
        <taxon>Bacteroidota</taxon>
        <taxon>Cytophagia</taxon>
        <taxon>Cytophagales</taxon>
        <taxon>Cytophagaceae</taxon>
        <taxon>Spirosoma</taxon>
    </lineage>
</organism>
<name>A0A1I1MWU2_9BACT</name>
<dbReference type="AlphaFoldDB" id="A0A1I1MWU2"/>
<gene>
    <name evidence="1" type="ORF">SAMN05216167_102752</name>
</gene>
<protein>
    <submittedName>
        <fullName evidence="1">Uncharacterized protein</fullName>
    </submittedName>
</protein>
<evidence type="ECO:0000313" key="2">
    <source>
        <dbReference type="Proteomes" id="UP000198598"/>
    </source>
</evidence>
<dbReference type="Proteomes" id="UP000198598">
    <property type="component" value="Unassembled WGS sequence"/>
</dbReference>
<evidence type="ECO:0000313" key="1">
    <source>
        <dbReference type="EMBL" id="SFC89914.1"/>
    </source>
</evidence>
<dbReference type="EMBL" id="FOLQ01000002">
    <property type="protein sequence ID" value="SFC89914.1"/>
    <property type="molecule type" value="Genomic_DNA"/>
</dbReference>
<accession>A0A1I1MWU2</accession>
<keyword evidence="2" id="KW-1185">Reference proteome</keyword>
<reference evidence="1 2" key="1">
    <citation type="submission" date="2016-10" db="EMBL/GenBank/DDBJ databases">
        <authorList>
            <person name="de Groot N.N."/>
        </authorList>
    </citation>
    <scope>NUCLEOTIDE SEQUENCE [LARGE SCALE GENOMIC DNA]</scope>
    <source>
        <strain evidence="1 2">DSM 26130</strain>
    </source>
</reference>